<dbReference type="PANTHER" id="PTHR33375">
    <property type="entry name" value="CHROMOSOME-PARTITIONING PROTEIN PARB-RELATED"/>
    <property type="match status" value="1"/>
</dbReference>
<dbReference type="InterPro" id="IPR050336">
    <property type="entry name" value="Chromosome_partition/occlusion"/>
</dbReference>
<evidence type="ECO:0000313" key="2">
    <source>
        <dbReference type="EMBL" id="MBC8317001.1"/>
    </source>
</evidence>
<reference evidence="2 3" key="1">
    <citation type="submission" date="2020-08" db="EMBL/GenBank/DDBJ databases">
        <title>Bridging the membrane lipid divide: bacteria of the FCB group superphylum have the potential to synthesize archaeal ether lipids.</title>
        <authorList>
            <person name="Villanueva L."/>
            <person name="Von Meijenfeldt F.A.B."/>
            <person name="Westbye A.B."/>
            <person name="Yadav S."/>
            <person name="Hopmans E.C."/>
            <person name="Dutilh B.E."/>
            <person name="Sinninghe Damste J.S."/>
        </authorList>
    </citation>
    <scope>NUCLEOTIDE SEQUENCE [LARGE SCALE GENOMIC DNA]</scope>
    <source>
        <strain evidence="2">NIOZ-UU47</strain>
    </source>
</reference>
<dbReference type="SUPFAM" id="SSF110849">
    <property type="entry name" value="ParB/Sulfiredoxin"/>
    <property type="match status" value="1"/>
</dbReference>
<dbReference type="GO" id="GO:0005694">
    <property type="term" value="C:chromosome"/>
    <property type="evidence" value="ECO:0007669"/>
    <property type="project" value="TreeGrafter"/>
</dbReference>
<comment type="caution">
    <text evidence="2">The sequence shown here is derived from an EMBL/GenBank/DDBJ whole genome shotgun (WGS) entry which is preliminary data.</text>
</comment>
<feature type="domain" description="ParB-like N-terminal" evidence="1">
    <location>
        <begin position="32"/>
        <end position="95"/>
    </location>
</feature>
<dbReference type="InterPro" id="IPR036086">
    <property type="entry name" value="ParB/Sulfiredoxin_sf"/>
</dbReference>
<evidence type="ECO:0000259" key="1">
    <source>
        <dbReference type="Pfam" id="PF02195"/>
    </source>
</evidence>
<sequence>MLFTRIHIKHIDFPDTAFSLKPDNYTRGIDAKMKVSIQRAGILHPPIIKEKTPSSFQIITGKQRLLAAAALGHATCSCYKVHSDISDIEALDISLEDTILSHQPSPIEQAHYLQKALGHLPVDEVAIHYSAITGTAINPFHIKQKTALLTLEEPLQIAVHEKSLDEKVAMEMTKMSFGDRFALFDIISALQLSVSNQKKLTSSSRELAGRLKIMIRDILGGEEVLNIFANEESNLPQKASKLMGLIHKKRFPRLTDAENTFHTFVSGVHLPKNISLNHSPSFEQDTLQMDITFKNQDEFMKVWPKIETHFRVTSEEI</sequence>
<dbReference type="Proteomes" id="UP000614424">
    <property type="component" value="Unassembled WGS sequence"/>
</dbReference>
<organism evidence="2 3">
    <name type="scientific">Candidatus Desulfobia pelagia</name>
    <dbReference type="NCBI Taxonomy" id="2841692"/>
    <lineage>
        <taxon>Bacteria</taxon>
        <taxon>Pseudomonadati</taxon>
        <taxon>Thermodesulfobacteriota</taxon>
        <taxon>Desulfobulbia</taxon>
        <taxon>Desulfobulbales</taxon>
        <taxon>Desulfobulbaceae</taxon>
        <taxon>Candidatus Desulfobia</taxon>
    </lineage>
</organism>
<dbReference type="InterPro" id="IPR003115">
    <property type="entry name" value="ParB_N"/>
</dbReference>
<dbReference type="GO" id="GO:0007059">
    <property type="term" value="P:chromosome segregation"/>
    <property type="evidence" value="ECO:0007669"/>
    <property type="project" value="TreeGrafter"/>
</dbReference>
<dbReference type="EMBL" id="JACNJZ010000065">
    <property type="protein sequence ID" value="MBC8317001.1"/>
    <property type="molecule type" value="Genomic_DNA"/>
</dbReference>
<dbReference type="PANTHER" id="PTHR33375:SF1">
    <property type="entry name" value="CHROMOSOME-PARTITIONING PROTEIN PARB-RELATED"/>
    <property type="match status" value="1"/>
</dbReference>
<proteinExistence type="predicted"/>
<name>A0A8J6TBK4_9BACT</name>
<accession>A0A8J6TBK4</accession>
<protein>
    <submittedName>
        <fullName evidence="2">ParB N-terminal domain-containing protein</fullName>
    </submittedName>
</protein>
<dbReference type="AlphaFoldDB" id="A0A8J6TBK4"/>
<dbReference type="Gene3D" id="3.90.1530.10">
    <property type="entry name" value="Conserved hypothetical protein from pyrococcus furiosus pfu- 392566-001, ParB domain"/>
    <property type="match status" value="1"/>
</dbReference>
<gene>
    <name evidence="2" type="ORF">H8E41_03785</name>
</gene>
<dbReference type="Pfam" id="PF02195">
    <property type="entry name" value="ParB_N"/>
    <property type="match status" value="1"/>
</dbReference>
<evidence type="ECO:0000313" key="3">
    <source>
        <dbReference type="Proteomes" id="UP000614424"/>
    </source>
</evidence>